<proteinExistence type="predicted"/>
<sequence length="298" mass="33025">MQLDYPVKYLVHHLANIRSMGMAAVRNSNPLTRPASLPQLPVNLEQSIQPMPNALIDSYVQWSGADPERYTAHVPAHFCSHFAMPLLANLGSLAPYNLLALLNQGVRIEILKPVERDRPLHLSGSLMDVSVEPDRVRIHTQVRVLNAQHELSMVIDSYSTVPQGKPSQRKSNKPTDDATAFTTVGSWSAEFHDGLNFAMLTGDFNPIHTWPAVGRRSRFKTLILHGFGQLARTFECVQNIGYTIVGLDVRWIKPLTLPNANLSVQVGERADIDGWRGIRLLASDGSVHMVGRFLGKGA</sequence>
<keyword evidence="3" id="KW-1185">Reference proteome</keyword>
<dbReference type="PANTHER" id="PTHR43841:SF1">
    <property type="entry name" value="3-HYDROXYACYL-THIOESTER DEHYDRATASE X"/>
    <property type="match status" value="1"/>
</dbReference>
<protein>
    <submittedName>
        <fullName evidence="2">MaoC family dehydratase</fullName>
    </submittedName>
</protein>
<dbReference type="PANTHER" id="PTHR43841">
    <property type="entry name" value="3-HYDROXYACYL-THIOESTER DEHYDRATASE HTDX-RELATED"/>
    <property type="match status" value="1"/>
</dbReference>
<dbReference type="CDD" id="cd03441">
    <property type="entry name" value="R_hydratase_like"/>
    <property type="match status" value="1"/>
</dbReference>
<reference evidence="2 3" key="1">
    <citation type="submission" date="2022-07" db="EMBL/GenBank/DDBJ databases">
        <authorList>
            <person name="Xamxidin M."/>
            <person name="Wu M."/>
        </authorList>
    </citation>
    <scope>NUCLEOTIDE SEQUENCE [LARGE SCALE GENOMIC DNA]</scope>
    <source>
        <strain evidence="2 3">NBRC 111650</strain>
    </source>
</reference>
<gene>
    <name evidence="2" type="ORF">NQT62_08135</name>
</gene>
<dbReference type="InterPro" id="IPR029069">
    <property type="entry name" value="HotDog_dom_sf"/>
</dbReference>
<evidence type="ECO:0000259" key="1">
    <source>
        <dbReference type="Pfam" id="PF01575"/>
    </source>
</evidence>
<comment type="caution">
    <text evidence="2">The sequence shown here is derived from an EMBL/GenBank/DDBJ whole genome shotgun (WGS) entry which is preliminary data.</text>
</comment>
<evidence type="ECO:0000313" key="3">
    <source>
        <dbReference type="Proteomes" id="UP001204142"/>
    </source>
</evidence>
<dbReference type="RefSeq" id="WP_256764165.1">
    <property type="nucleotide sequence ID" value="NZ_JANIGO010000002.1"/>
</dbReference>
<feature type="domain" description="MaoC-like" evidence="1">
    <location>
        <begin position="193"/>
        <end position="264"/>
    </location>
</feature>
<accession>A0ABT1WFU8</accession>
<dbReference type="Proteomes" id="UP001204142">
    <property type="component" value="Unassembled WGS sequence"/>
</dbReference>
<dbReference type="InterPro" id="IPR002539">
    <property type="entry name" value="MaoC-like_dom"/>
</dbReference>
<organism evidence="2 3">
    <name type="scientific">Limnobacter humi</name>
    <dbReference type="NCBI Taxonomy" id="1778671"/>
    <lineage>
        <taxon>Bacteria</taxon>
        <taxon>Pseudomonadati</taxon>
        <taxon>Pseudomonadota</taxon>
        <taxon>Betaproteobacteria</taxon>
        <taxon>Burkholderiales</taxon>
        <taxon>Burkholderiaceae</taxon>
        <taxon>Limnobacter</taxon>
    </lineage>
</organism>
<name>A0ABT1WFU8_9BURK</name>
<dbReference type="SUPFAM" id="SSF54637">
    <property type="entry name" value="Thioesterase/thiol ester dehydrase-isomerase"/>
    <property type="match status" value="1"/>
</dbReference>
<dbReference type="Gene3D" id="3.10.129.10">
    <property type="entry name" value="Hotdog Thioesterase"/>
    <property type="match status" value="1"/>
</dbReference>
<evidence type="ECO:0000313" key="2">
    <source>
        <dbReference type="EMBL" id="MCQ8896397.1"/>
    </source>
</evidence>
<dbReference type="Pfam" id="PF01575">
    <property type="entry name" value="MaoC_dehydratas"/>
    <property type="match status" value="1"/>
</dbReference>
<dbReference type="EMBL" id="JANIGO010000002">
    <property type="protein sequence ID" value="MCQ8896397.1"/>
    <property type="molecule type" value="Genomic_DNA"/>
</dbReference>